<dbReference type="InterPro" id="IPR036409">
    <property type="entry name" value="Aldolase_II/adducin_N_sf"/>
</dbReference>
<dbReference type="GO" id="GO:0019323">
    <property type="term" value="P:pentose catabolic process"/>
    <property type="evidence" value="ECO:0007669"/>
    <property type="project" value="TreeGrafter"/>
</dbReference>
<dbReference type="GO" id="GO:0016832">
    <property type="term" value="F:aldehyde-lyase activity"/>
    <property type="evidence" value="ECO:0007669"/>
    <property type="project" value="TreeGrafter"/>
</dbReference>
<gene>
    <name evidence="4" type="ORF">Theth_1447</name>
</gene>
<keyword evidence="5" id="KW-1185">Reference proteome</keyword>
<dbReference type="InterPro" id="IPR001303">
    <property type="entry name" value="Aldolase_II/adducin_N"/>
</dbReference>
<proteinExistence type="predicted"/>
<reference evidence="4 5" key="1">
    <citation type="submission" date="2010-11" db="EMBL/GenBank/DDBJ databases">
        <title>The complete genome of Thermotoga thermarum DSM 5069.</title>
        <authorList>
            <consortium name="US DOE Joint Genome Institute (JGI-PGF)"/>
            <person name="Lucas S."/>
            <person name="Copeland A."/>
            <person name="Lapidus A."/>
            <person name="Bruce D."/>
            <person name="Goodwin L."/>
            <person name="Pitluck S."/>
            <person name="Kyrpides N."/>
            <person name="Mavromatis K."/>
            <person name="Ivanova N."/>
            <person name="Zeytun A."/>
            <person name="Brettin T."/>
            <person name="Detter J.C."/>
            <person name="Tapia R."/>
            <person name="Han C."/>
            <person name="Land M."/>
            <person name="Hauser L."/>
            <person name="Markowitz V."/>
            <person name="Cheng J.-F."/>
            <person name="Hugenholtz P."/>
            <person name="Woyke T."/>
            <person name="Wu D."/>
            <person name="Spring S."/>
            <person name="Schroeder M."/>
            <person name="Brambilla E."/>
            <person name="Klenk H.-P."/>
            <person name="Eisen J.A."/>
        </authorList>
    </citation>
    <scope>NUCLEOTIDE SEQUENCE [LARGE SCALE GENOMIC DNA]</scope>
    <source>
        <strain evidence="4 5">DSM 5069</strain>
    </source>
</reference>
<protein>
    <submittedName>
        <fullName evidence="4">Class II aldolase/adducin family protein</fullName>
    </submittedName>
</protein>
<dbReference type="PANTHER" id="PTHR22789:SF0">
    <property type="entry name" value="3-OXO-TETRONATE 4-PHOSPHATE DECARBOXYLASE-RELATED"/>
    <property type="match status" value="1"/>
</dbReference>
<evidence type="ECO:0000313" key="4">
    <source>
        <dbReference type="EMBL" id="AEH51504.1"/>
    </source>
</evidence>
<dbReference type="SMART" id="SM01007">
    <property type="entry name" value="Aldolase_II"/>
    <property type="match status" value="1"/>
</dbReference>
<dbReference type="Gene3D" id="3.40.225.10">
    <property type="entry name" value="Class II aldolase/adducin N-terminal domain"/>
    <property type="match status" value="1"/>
</dbReference>
<dbReference type="InterPro" id="IPR050197">
    <property type="entry name" value="Aldolase_class_II_sugar_metab"/>
</dbReference>
<evidence type="ECO:0000256" key="1">
    <source>
        <dbReference type="ARBA" id="ARBA00022723"/>
    </source>
</evidence>
<keyword evidence="1" id="KW-0479">Metal-binding</keyword>
<name>F7YUU4_9THEM</name>
<dbReference type="STRING" id="688269.Theth_1447"/>
<organism evidence="4 5">
    <name type="scientific">Pseudothermotoga thermarum DSM 5069</name>
    <dbReference type="NCBI Taxonomy" id="688269"/>
    <lineage>
        <taxon>Bacteria</taxon>
        <taxon>Thermotogati</taxon>
        <taxon>Thermotogota</taxon>
        <taxon>Thermotogae</taxon>
        <taxon>Thermotogales</taxon>
        <taxon>Thermotogaceae</taxon>
        <taxon>Pseudothermotoga</taxon>
    </lineage>
</organism>
<keyword evidence="2" id="KW-0456">Lyase</keyword>
<dbReference type="HOGENOM" id="CLU_006033_3_1_0"/>
<dbReference type="Proteomes" id="UP000006804">
    <property type="component" value="Chromosome"/>
</dbReference>
<feature type="domain" description="Class II aldolase/adducin N-terminal" evidence="3">
    <location>
        <begin position="7"/>
        <end position="182"/>
    </location>
</feature>
<dbReference type="GO" id="GO:0046872">
    <property type="term" value="F:metal ion binding"/>
    <property type="evidence" value="ECO:0007669"/>
    <property type="project" value="UniProtKB-KW"/>
</dbReference>
<dbReference type="PANTHER" id="PTHR22789">
    <property type="entry name" value="FUCULOSE PHOSPHATE ALDOLASE"/>
    <property type="match status" value="1"/>
</dbReference>
<evidence type="ECO:0000259" key="3">
    <source>
        <dbReference type="SMART" id="SM01007"/>
    </source>
</evidence>
<dbReference type="EMBL" id="CP002351">
    <property type="protein sequence ID" value="AEH51504.1"/>
    <property type="molecule type" value="Genomic_DNA"/>
</dbReference>
<dbReference type="PATRIC" id="fig|688269.3.peg.1497"/>
<dbReference type="eggNOG" id="COG0235">
    <property type="taxonomic scope" value="Bacteria"/>
</dbReference>
<dbReference type="OrthoDB" id="9786287at2"/>
<dbReference type="KEGG" id="tta:Theth_1447"/>
<dbReference type="RefSeq" id="WP_013932718.1">
    <property type="nucleotide sequence ID" value="NC_015707.1"/>
</dbReference>
<dbReference type="Pfam" id="PF00596">
    <property type="entry name" value="Aldolase_II"/>
    <property type="match status" value="1"/>
</dbReference>
<evidence type="ECO:0000256" key="2">
    <source>
        <dbReference type="ARBA" id="ARBA00023239"/>
    </source>
</evidence>
<evidence type="ECO:0000313" key="5">
    <source>
        <dbReference type="Proteomes" id="UP000006804"/>
    </source>
</evidence>
<dbReference type="AlphaFoldDB" id="F7YUU4"/>
<dbReference type="GO" id="GO:0005829">
    <property type="term" value="C:cytosol"/>
    <property type="evidence" value="ECO:0007669"/>
    <property type="project" value="TreeGrafter"/>
</dbReference>
<accession>F7YUU4</accession>
<sequence length="196" mass="21778">MFLKERLAIIEWGKKLYQLGHVRDGMGNISLRTKDGFVVISPSGIPYEERSAEQIPVIDFEGNMVFGSIKPSIEYKLHLEIYKNFKEVKAIIHTHSVYSSVLSVLRKPLPALTESVFLIAPEIPVSQYAPAGTEELAKNVVEAMKKSKAVIMANHGLICAGGSLEEAFRICENVERNAQIYVLALNSGLPIHTIEK</sequence>
<dbReference type="SUPFAM" id="SSF53639">
    <property type="entry name" value="AraD/HMP-PK domain-like"/>
    <property type="match status" value="1"/>
</dbReference>